<dbReference type="EMBL" id="CAADFD010000011">
    <property type="protein sequence ID" value="VFJ51938.1"/>
    <property type="molecule type" value="Genomic_DNA"/>
</dbReference>
<feature type="transmembrane region" description="Helical" evidence="1">
    <location>
        <begin position="229"/>
        <end position="251"/>
    </location>
</feature>
<protein>
    <recommendedName>
        <fullName evidence="3">ABC transporter permease</fullName>
    </recommendedName>
</protein>
<name>A0A450SG46_9GAMM</name>
<dbReference type="AlphaFoldDB" id="A0A450SG46"/>
<organism evidence="2">
    <name type="scientific">Candidatus Kentrum sp. FW</name>
    <dbReference type="NCBI Taxonomy" id="2126338"/>
    <lineage>
        <taxon>Bacteria</taxon>
        <taxon>Pseudomonadati</taxon>
        <taxon>Pseudomonadota</taxon>
        <taxon>Gammaproteobacteria</taxon>
        <taxon>Candidatus Kentrum</taxon>
    </lineage>
</organism>
<keyword evidence="1" id="KW-0812">Transmembrane</keyword>
<sequence length="255" mass="28347">MNAIFTIARYTLLEILHNRLFWFIGVFFALTLLLIEFIGELTIVETNAFQSAFLGALLRFSGVVITSLVVITGMVREFNDKGLALILSLPIPRASYFVGKLIGFSSLAIFLTLSSCLALVPYAPPDQVMIWGVSILCELLIINAFSLACVLAFEQVTLAVITTMAFYLLSRGIDTFQSMALIRELETLGLADQIIARVIDAIAFILPGLHRFSTSHWLVYHSGTWPMLLPILGQTLVYLTMLTGIALFDLYRKDL</sequence>
<accession>A0A450SG46</accession>
<evidence type="ECO:0000313" key="2">
    <source>
        <dbReference type="EMBL" id="VFJ51938.1"/>
    </source>
</evidence>
<feature type="transmembrane region" description="Helical" evidence="1">
    <location>
        <begin position="51"/>
        <end position="75"/>
    </location>
</feature>
<keyword evidence="1" id="KW-1133">Transmembrane helix</keyword>
<gene>
    <name evidence="2" type="ORF">BECKFW1821B_GA0114236_10112</name>
</gene>
<feature type="transmembrane region" description="Helical" evidence="1">
    <location>
        <begin position="96"/>
        <end position="120"/>
    </location>
</feature>
<keyword evidence="1" id="KW-0472">Membrane</keyword>
<reference evidence="2" key="1">
    <citation type="submission" date="2019-02" db="EMBL/GenBank/DDBJ databases">
        <authorList>
            <person name="Gruber-Vodicka R. H."/>
            <person name="Seah K. B. B."/>
        </authorList>
    </citation>
    <scope>NUCLEOTIDE SEQUENCE</scope>
    <source>
        <strain evidence="2">BECK_BZ106</strain>
    </source>
</reference>
<proteinExistence type="predicted"/>
<feature type="transmembrane region" description="Helical" evidence="1">
    <location>
        <begin position="20"/>
        <end position="39"/>
    </location>
</feature>
<evidence type="ECO:0000256" key="1">
    <source>
        <dbReference type="SAM" id="Phobius"/>
    </source>
</evidence>
<evidence type="ECO:0008006" key="3">
    <source>
        <dbReference type="Google" id="ProtNLM"/>
    </source>
</evidence>
<feature type="transmembrane region" description="Helical" evidence="1">
    <location>
        <begin position="140"/>
        <end position="169"/>
    </location>
</feature>